<organism evidence="1 2">
    <name type="scientific">Lactuca sativa</name>
    <name type="common">Garden lettuce</name>
    <dbReference type="NCBI Taxonomy" id="4236"/>
    <lineage>
        <taxon>Eukaryota</taxon>
        <taxon>Viridiplantae</taxon>
        <taxon>Streptophyta</taxon>
        <taxon>Embryophyta</taxon>
        <taxon>Tracheophyta</taxon>
        <taxon>Spermatophyta</taxon>
        <taxon>Magnoliopsida</taxon>
        <taxon>eudicotyledons</taxon>
        <taxon>Gunneridae</taxon>
        <taxon>Pentapetalae</taxon>
        <taxon>asterids</taxon>
        <taxon>campanulids</taxon>
        <taxon>Asterales</taxon>
        <taxon>Asteraceae</taxon>
        <taxon>Cichorioideae</taxon>
        <taxon>Cichorieae</taxon>
        <taxon>Lactucinae</taxon>
        <taxon>Lactuca</taxon>
    </lineage>
</organism>
<sequence>MFLEKKLPDHYPIILLEHTKFAGYFHGCGTLQLDSGWKEEKKGIQAQIDVLDACLMVDKGDAIIREQRLTLCYYKSIEIPN</sequence>
<comment type="caution">
    <text evidence="1">The sequence shown here is derived from an EMBL/GenBank/DDBJ whole genome shotgun (WGS) entry which is preliminary data.</text>
</comment>
<gene>
    <name evidence="1" type="ORF">LSAT_V11C500288990</name>
</gene>
<dbReference type="EMBL" id="NBSK02000005">
    <property type="protein sequence ID" value="KAJ0202860.1"/>
    <property type="molecule type" value="Genomic_DNA"/>
</dbReference>
<dbReference type="Proteomes" id="UP000235145">
    <property type="component" value="Unassembled WGS sequence"/>
</dbReference>
<proteinExistence type="predicted"/>
<name>A0A9R1VDN4_LACSA</name>
<protein>
    <submittedName>
        <fullName evidence="1">Uncharacterized protein</fullName>
    </submittedName>
</protein>
<reference evidence="1 2" key="1">
    <citation type="journal article" date="2017" name="Nat. Commun.">
        <title>Genome assembly with in vitro proximity ligation data and whole-genome triplication in lettuce.</title>
        <authorList>
            <person name="Reyes-Chin-Wo S."/>
            <person name="Wang Z."/>
            <person name="Yang X."/>
            <person name="Kozik A."/>
            <person name="Arikit S."/>
            <person name="Song C."/>
            <person name="Xia L."/>
            <person name="Froenicke L."/>
            <person name="Lavelle D.O."/>
            <person name="Truco M.J."/>
            <person name="Xia R."/>
            <person name="Zhu S."/>
            <person name="Xu C."/>
            <person name="Xu H."/>
            <person name="Xu X."/>
            <person name="Cox K."/>
            <person name="Korf I."/>
            <person name="Meyers B.C."/>
            <person name="Michelmore R.W."/>
        </authorList>
    </citation>
    <scope>NUCLEOTIDE SEQUENCE [LARGE SCALE GENOMIC DNA]</scope>
    <source>
        <strain evidence="2">cv. Salinas</strain>
        <tissue evidence="1">Seedlings</tissue>
    </source>
</reference>
<keyword evidence="2" id="KW-1185">Reference proteome</keyword>
<evidence type="ECO:0000313" key="1">
    <source>
        <dbReference type="EMBL" id="KAJ0202860.1"/>
    </source>
</evidence>
<dbReference type="AlphaFoldDB" id="A0A9R1VDN4"/>
<accession>A0A9R1VDN4</accession>
<evidence type="ECO:0000313" key="2">
    <source>
        <dbReference type="Proteomes" id="UP000235145"/>
    </source>
</evidence>